<dbReference type="NCBIfam" id="NF000642">
    <property type="entry name" value="PRK00024.1"/>
    <property type="match status" value="1"/>
</dbReference>
<keyword evidence="5" id="KW-0482">Metalloprotease</keyword>
<dbReference type="AlphaFoldDB" id="A0A644VTI1"/>
<evidence type="ECO:0000256" key="1">
    <source>
        <dbReference type="ARBA" id="ARBA00022670"/>
    </source>
</evidence>
<sequence length="228" mass="24818">MTNRLIKELPPEDRPREKLILHGPQVLSTSELLAILIRTGTKEKSALEIARELTANEMKLRNLASVHSVEQLVKTKGLGPAKATTILAALELGKRIACASTLERDGISAPEDGAALLMPRLRYETNEHFIIVLLNAKNKVILVEQISEGSLNSSVVHPREVFSPAVLHHAAAILVGHNHPSGDPTPSKEDRSLTDVLAQTGTIMGIPLLDHIVIGDGTYFSFKEHGYL</sequence>
<evidence type="ECO:0000256" key="4">
    <source>
        <dbReference type="ARBA" id="ARBA00022833"/>
    </source>
</evidence>
<dbReference type="GO" id="GO:0006508">
    <property type="term" value="P:proteolysis"/>
    <property type="evidence" value="ECO:0007669"/>
    <property type="project" value="UniProtKB-KW"/>
</dbReference>
<feature type="domain" description="MPN" evidence="6">
    <location>
        <begin position="106"/>
        <end position="228"/>
    </location>
</feature>
<evidence type="ECO:0000256" key="2">
    <source>
        <dbReference type="ARBA" id="ARBA00022723"/>
    </source>
</evidence>
<organism evidence="7">
    <name type="scientific">bioreactor metagenome</name>
    <dbReference type="NCBI Taxonomy" id="1076179"/>
    <lineage>
        <taxon>unclassified sequences</taxon>
        <taxon>metagenomes</taxon>
        <taxon>ecological metagenomes</taxon>
    </lineage>
</organism>
<dbReference type="InterPro" id="IPR020891">
    <property type="entry name" value="UPF0758_CS"/>
</dbReference>
<name>A0A644VTI1_9ZZZZ</name>
<keyword evidence="4" id="KW-0862">Zinc</keyword>
<dbReference type="Pfam" id="PF20582">
    <property type="entry name" value="UPF0758_N"/>
    <property type="match status" value="1"/>
</dbReference>
<dbReference type="InterPro" id="IPR046778">
    <property type="entry name" value="UPF0758_N"/>
</dbReference>
<dbReference type="GO" id="GO:0046872">
    <property type="term" value="F:metal ion binding"/>
    <property type="evidence" value="ECO:0007669"/>
    <property type="project" value="UniProtKB-KW"/>
</dbReference>
<dbReference type="CDD" id="cd08071">
    <property type="entry name" value="MPN_DUF2466"/>
    <property type="match status" value="1"/>
</dbReference>
<dbReference type="Gene3D" id="3.40.140.10">
    <property type="entry name" value="Cytidine Deaminase, domain 2"/>
    <property type="match status" value="1"/>
</dbReference>
<dbReference type="Pfam" id="PF04002">
    <property type="entry name" value="RadC"/>
    <property type="match status" value="1"/>
</dbReference>
<dbReference type="PANTHER" id="PTHR30471:SF3">
    <property type="entry name" value="UPF0758 PROTEIN YEES-RELATED"/>
    <property type="match status" value="1"/>
</dbReference>
<dbReference type="InterPro" id="IPR001405">
    <property type="entry name" value="UPF0758"/>
</dbReference>
<evidence type="ECO:0000259" key="6">
    <source>
        <dbReference type="PROSITE" id="PS50249"/>
    </source>
</evidence>
<accession>A0A644VTI1</accession>
<keyword evidence="1" id="KW-0645">Protease</keyword>
<evidence type="ECO:0000256" key="5">
    <source>
        <dbReference type="ARBA" id="ARBA00023049"/>
    </source>
</evidence>
<dbReference type="InterPro" id="IPR025657">
    <property type="entry name" value="RadC_JAB"/>
</dbReference>
<reference evidence="7" key="1">
    <citation type="submission" date="2019-08" db="EMBL/GenBank/DDBJ databases">
        <authorList>
            <person name="Kucharzyk K."/>
            <person name="Murdoch R.W."/>
            <person name="Higgins S."/>
            <person name="Loffler F."/>
        </authorList>
    </citation>
    <scope>NUCLEOTIDE SEQUENCE</scope>
</reference>
<comment type="caution">
    <text evidence="7">The sequence shown here is derived from an EMBL/GenBank/DDBJ whole genome shotgun (WGS) entry which is preliminary data.</text>
</comment>
<evidence type="ECO:0000256" key="3">
    <source>
        <dbReference type="ARBA" id="ARBA00022801"/>
    </source>
</evidence>
<dbReference type="NCBIfam" id="TIGR00608">
    <property type="entry name" value="radc"/>
    <property type="match status" value="1"/>
</dbReference>
<gene>
    <name evidence="7" type="ORF">SDC9_40801</name>
</gene>
<dbReference type="EMBL" id="VSSQ01000436">
    <property type="protein sequence ID" value="MPL94646.1"/>
    <property type="molecule type" value="Genomic_DNA"/>
</dbReference>
<dbReference type="PANTHER" id="PTHR30471">
    <property type="entry name" value="DNA REPAIR PROTEIN RADC"/>
    <property type="match status" value="1"/>
</dbReference>
<keyword evidence="3" id="KW-0378">Hydrolase</keyword>
<proteinExistence type="predicted"/>
<keyword evidence="2" id="KW-0479">Metal-binding</keyword>
<dbReference type="PROSITE" id="PS50249">
    <property type="entry name" value="MPN"/>
    <property type="match status" value="1"/>
</dbReference>
<dbReference type="PROSITE" id="PS01302">
    <property type="entry name" value="UPF0758"/>
    <property type="match status" value="1"/>
</dbReference>
<protein>
    <recommendedName>
        <fullName evidence="6">MPN domain-containing protein</fullName>
    </recommendedName>
</protein>
<dbReference type="InterPro" id="IPR037518">
    <property type="entry name" value="MPN"/>
</dbReference>
<evidence type="ECO:0000313" key="7">
    <source>
        <dbReference type="EMBL" id="MPL94646.1"/>
    </source>
</evidence>
<dbReference type="GO" id="GO:0008237">
    <property type="term" value="F:metallopeptidase activity"/>
    <property type="evidence" value="ECO:0007669"/>
    <property type="project" value="UniProtKB-KW"/>
</dbReference>